<feature type="domain" description="HTH tetR-type" evidence="5">
    <location>
        <begin position="16"/>
        <end position="76"/>
    </location>
</feature>
<proteinExistence type="predicted"/>
<dbReference type="InterPro" id="IPR001647">
    <property type="entry name" value="HTH_TetR"/>
</dbReference>
<gene>
    <name evidence="6" type="ORF">KDB89_04430</name>
</gene>
<dbReference type="Proteomes" id="UP000824504">
    <property type="component" value="Chromosome"/>
</dbReference>
<evidence type="ECO:0000256" key="1">
    <source>
        <dbReference type="ARBA" id="ARBA00023015"/>
    </source>
</evidence>
<keyword evidence="3" id="KW-0804">Transcription</keyword>
<dbReference type="PANTHER" id="PTHR30055">
    <property type="entry name" value="HTH-TYPE TRANSCRIPTIONAL REGULATOR RUTR"/>
    <property type="match status" value="1"/>
</dbReference>
<dbReference type="EMBL" id="CP079216">
    <property type="protein sequence ID" value="QXT63730.1"/>
    <property type="molecule type" value="Genomic_DNA"/>
</dbReference>
<dbReference type="Pfam" id="PF00440">
    <property type="entry name" value="TetR_N"/>
    <property type="match status" value="1"/>
</dbReference>
<dbReference type="PROSITE" id="PS50977">
    <property type="entry name" value="HTH_TETR_2"/>
    <property type="match status" value="1"/>
</dbReference>
<name>A0ABX8SM70_9ACTN</name>
<evidence type="ECO:0000313" key="6">
    <source>
        <dbReference type="EMBL" id="QXT63730.1"/>
    </source>
</evidence>
<protein>
    <submittedName>
        <fullName evidence="6">TetR/AcrR family transcriptional regulator</fullName>
    </submittedName>
</protein>
<reference evidence="6 7" key="1">
    <citation type="submission" date="2021-07" db="EMBL/GenBank/DDBJ databases">
        <title>complete genome sequencing of Tessaracoccus sp.J1M15.</title>
        <authorList>
            <person name="Bae J.-W."/>
            <person name="Kim D.-y."/>
        </authorList>
    </citation>
    <scope>NUCLEOTIDE SEQUENCE [LARGE SCALE GENOMIC DNA]</scope>
    <source>
        <strain evidence="6 7">J1M15</strain>
    </source>
</reference>
<organism evidence="6 7">
    <name type="scientific">Tessaracoccus palaemonis</name>
    <dbReference type="NCBI Taxonomy" id="2829499"/>
    <lineage>
        <taxon>Bacteria</taxon>
        <taxon>Bacillati</taxon>
        <taxon>Actinomycetota</taxon>
        <taxon>Actinomycetes</taxon>
        <taxon>Propionibacteriales</taxon>
        <taxon>Propionibacteriaceae</taxon>
        <taxon>Tessaracoccus</taxon>
    </lineage>
</organism>
<evidence type="ECO:0000256" key="3">
    <source>
        <dbReference type="ARBA" id="ARBA00023163"/>
    </source>
</evidence>
<dbReference type="PANTHER" id="PTHR30055:SF234">
    <property type="entry name" value="HTH-TYPE TRANSCRIPTIONAL REGULATOR BETI"/>
    <property type="match status" value="1"/>
</dbReference>
<feature type="DNA-binding region" description="H-T-H motif" evidence="4">
    <location>
        <begin position="39"/>
        <end position="58"/>
    </location>
</feature>
<dbReference type="InterPro" id="IPR050109">
    <property type="entry name" value="HTH-type_TetR-like_transc_reg"/>
</dbReference>
<keyword evidence="7" id="KW-1185">Reference proteome</keyword>
<dbReference type="RefSeq" id="WP_219083657.1">
    <property type="nucleotide sequence ID" value="NZ_CP079216.1"/>
</dbReference>
<evidence type="ECO:0000259" key="5">
    <source>
        <dbReference type="PROSITE" id="PS50977"/>
    </source>
</evidence>
<keyword evidence="1" id="KW-0805">Transcription regulation</keyword>
<evidence type="ECO:0000313" key="7">
    <source>
        <dbReference type="Proteomes" id="UP000824504"/>
    </source>
</evidence>
<evidence type="ECO:0000256" key="4">
    <source>
        <dbReference type="PROSITE-ProRule" id="PRU00335"/>
    </source>
</evidence>
<sequence>MPAATTRRRAPYANGEKTRAALVDAAFDVFAQKGYQRLSIRQIAEEIGTSHTALLHHFGSREALLEAVLARREEREGPGREELIRERGLLASVPEIMRSNAAERGVILLDATLQAEALDPDHAAHAFVTDREERFFASVRAALEAELEAGRLRDGLDLDVVARLITSQVEGIQLAWLADPTVDMAAHLAALMDLIRR</sequence>
<keyword evidence="2 4" id="KW-0238">DNA-binding</keyword>
<accession>A0ABX8SM70</accession>
<evidence type="ECO:0000256" key="2">
    <source>
        <dbReference type="ARBA" id="ARBA00023125"/>
    </source>
</evidence>